<proteinExistence type="predicted"/>
<sequence length="183" mass="20224">MRTCNAHSTRVLEWHFRISTPEDTSIITSSVLCEGCLRSRSASISPNIVCQDFRRGIGRVCAGGAAIQILRRTGTPPMNIPGDFIFPETSHTRASSSHSGSLFCAVYSHRHRSPTMTRRLPLLAFAISKWKPVPMQSSLQRQCTVFPWLTRQPCGASRRHRYTGRGQSALCLSLPPGAYVGPV</sequence>
<evidence type="ECO:0000313" key="2">
    <source>
        <dbReference type="Proteomes" id="UP000308197"/>
    </source>
</evidence>
<dbReference type="AlphaFoldDB" id="A0A5C3PDM2"/>
<dbReference type="InParanoid" id="A0A5C3PDM2"/>
<keyword evidence="2" id="KW-1185">Reference proteome</keyword>
<organism evidence="1 2">
    <name type="scientific">Polyporus arcularius HHB13444</name>
    <dbReference type="NCBI Taxonomy" id="1314778"/>
    <lineage>
        <taxon>Eukaryota</taxon>
        <taxon>Fungi</taxon>
        <taxon>Dikarya</taxon>
        <taxon>Basidiomycota</taxon>
        <taxon>Agaricomycotina</taxon>
        <taxon>Agaricomycetes</taxon>
        <taxon>Polyporales</taxon>
        <taxon>Polyporaceae</taxon>
        <taxon>Polyporus</taxon>
    </lineage>
</organism>
<name>A0A5C3PDM2_9APHY</name>
<gene>
    <name evidence="1" type="ORF">K466DRAFT_126937</name>
</gene>
<accession>A0A5C3PDM2</accession>
<dbReference type="Proteomes" id="UP000308197">
    <property type="component" value="Unassembled WGS sequence"/>
</dbReference>
<evidence type="ECO:0000313" key="1">
    <source>
        <dbReference type="EMBL" id="TFK87107.1"/>
    </source>
</evidence>
<reference evidence="1 2" key="1">
    <citation type="journal article" date="2019" name="Nat. Ecol. Evol.">
        <title>Megaphylogeny resolves global patterns of mushroom evolution.</title>
        <authorList>
            <person name="Varga T."/>
            <person name="Krizsan K."/>
            <person name="Foldi C."/>
            <person name="Dima B."/>
            <person name="Sanchez-Garcia M."/>
            <person name="Sanchez-Ramirez S."/>
            <person name="Szollosi G.J."/>
            <person name="Szarkandi J.G."/>
            <person name="Papp V."/>
            <person name="Albert L."/>
            <person name="Andreopoulos W."/>
            <person name="Angelini C."/>
            <person name="Antonin V."/>
            <person name="Barry K.W."/>
            <person name="Bougher N.L."/>
            <person name="Buchanan P."/>
            <person name="Buyck B."/>
            <person name="Bense V."/>
            <person name="Catcheside P."/>
            <person name="Chovatia M."/>
            <person name="Cooper J."/>
            <person name="Damon W."/>
            <person name="Desjardin D."/>
            <person name="Finy P."/>
            <person name="Geml J."/>
            <person name="Haridas S."/>
            <person name="Hughes K."/>
            <person name="Justo A."/>
            <person name="Karasinski D."/>
            <person name="Kautmanova I."/>
            <person name="Kiss B."/>
            <person name="Kocsube S."/>
            <person name="Kotiranta H."/>
            <person name="LaButti K.M."/>
            <person name="Lechner B.E."/>
            <person name="Liimatainen K."/>
            <person name="Lipzen A."/>
            <person name="Lukacs Z."/>
            <person name="Mihaltcheva S."/>
            <person name="Morgado L.N."/>
            <person name="Niskanen T."/>
            <person name="Noordeloos M.E."/>
            <person name="Ohm R.A."/>
            <person name="Ortiz-Santana B."/>
            <person name="Ovrebo C."/>
            <person name="Racz N."/>
            <person name="Riley R."/>
            <person name="Savchenko A."/>
            <person name="Shiryaev A."/>
            <person name="Soop K."/>
            <person name="Spirin V."/>
            <person name="Szebenyi C."/>
            <person name="Tomsovsky M."/>
            <person name="Tulloss R.E."/>
            <person name="Uehling J."/>
            <person name="Grigoriev I.V."/>
            <person name="Vagvolgyi C."/>
            <person name="Papp T."/>
            <person name="Martin F.M."/>
            <person name="Miettinen O."/>
            <person name="Hibbett D.S."/>
            <person name="Nagy L.G."/>
        </authorList>
    </citation>
    <scope>NUCLEOTIDE SEQUENCE [LARGE SCALE GENOMIC DNA]</scope>
    <source>
        <strain evidence="1 2">HHB13444</strain>
    </source>
</reference>
<dbReference type="EMBL" id="ML211168">
    <property type="protein sequence ID" value="TFK87107.1"/>
    <property type="molecule type" value="Genomic_DNA"/>
</dbReference>
<protein>
    <submittedName>
        <fullName evidence="1">Uncharacterized protein</fullName>
    </submittedName>
</protein>